<accession>A0A964E579</accession>
<dbReference type="EMBL" id="JAESVA010000005">
    <property type="protein sequence ID" value="MCB8881703.1"/>
    <property type="molecule type" value="Genomic_DNA"/>
</dbReference>
<sequence length="95" mass="9421">MTTANQAATAASSTTPTALMVTSDFGTYKRGQLITDAAAIAKVVASGQVRHTVRVSRPAVKPVVVAAPTETSALAAAASAIAAAEAIIKSAPAKE</sequence>
<protein>
    <submittedName>
        <fullName evidence="1">Uncharacterized protein</fullName>
    </submittedName>
</protein>
<gene>
    <name evidence="1" type="ORF">ACELLULO517_15755</name>
</gene>
<reference evidence="1 2" key="1">
    <citation type="journal article" date="2021" name="Microorganisms">
        <title>Acidisoma silvae sp. nov. and Acidisomacellulosilytica sp. nov., Two Acidophilic Bacteria Isolated from Decaying Wood, Hydrolyzing Cellulose and Producing Poly-3-hydroxybutyrate.</title>
        <authorList>
            <person name="Mieszkin S."/>
            <person name="Pouder E."/>
            <person name="Uroz S."/>
            <person name="Simon-Colin C."/>
            <person name="Alain K."/>
        </authorList>
    </citation>
    <scope>NUCLEOTIDE SEQUENCE [LARGE SCALE GENOMIC DNA]</scope>
    <source>
        <strain evidence="1 2">HW T5.17</strain>
    </source>
</reference>
<comment type="caution">
    <text evidence="1">The sequence shown here is derived from an EMBL/GenBank/DDBJ whole genome shotgun (WGS) entry which is preliminary data.</text>
</comment>
<dbReference type="Proteomes" id="UP000721844">
    <property type="component" value="Unassembled WGS sequence"/>
</dbReference>
<name>A0A964E579_9PROT</name>
<dbReference type="AlphaFoldDB" id="A0A964E579"/>
<evidence type="ECO:0000313" key="1">
    <source>
        <dbReference type="EMBL" id="MCB8881703.1"/>
    </source>
</evidence>
<organism evidence="1 2">
    <name type="scientific">Acidisoma cellulosilyticum</name>
    <dbReference type="NCBI Taxonomy" id="2802395"/>
    <lineage>
        <taxon>Bacteria</taxon>
        <taxon>Pseudomonadati</taxon>
        <taxon>Pseudomonadota</taxon>
        <taxon>Alphaproteobacteria</taxon>
        <taxon>Acetobacterales</taxon>
        <taxon>Acidocellaceae</taxon>
        <taxon>Acidisoma</taxon>
    </lineage>
</organism>
<proteinExistence type="predicted"/>
<keyword evidence="2" id="KW-1185">Reference proteome</keyword>
<dbReference type="RefSeq" id="WP_227308368.1">
    <property type="nucleotide sequence ID" value="NZ_JAESVA010000005.1"/>
</dbReference>
<evidence type="ECO:0000313" key="2">
    <source>
        <dbReference type="Proteomes" id="UP000721844"/>
    </source>
</evidence>